<dbReference type="PANTHER" id="PTHR42879:SF2">
    <property type="entry name" value="3-OXOACYL-[ACYL-CARRIER-PROTEIN] REDUCTASE FABG"/>
    <property type="match status" value="1"/>
</dbReference>
<comment type="caution">
    <text evidence="4">The sequence shown here is derived from an EMBL/GenBank/DDBJ whole genome shotgun (WGS) entry which is preliminary data.</text>
</comment>
<dbReference type="GO" id="GO:0018454">
    <property type="term" value="F:acetoacetyl-CoA reductase activity"/>
    <property type="evidence" value="ECO:0007669"/>
    <property type="project" value="UniProtKB-EC"/>
</dbReference>
<gene>
    <name evidence="4" type="primary">phbB</name>
    <name evidence="4" type="ORF">F0357_03710</name>
</gene>
<dbReference type="InterPro" id="IPR057326">
    <property type="entry name" value="KR_dom"/>
</dbReference>
<dbReference type="PANTHER" id="PTHR42879">
    <property type="entry name" value="3-OXOACYL-(ACYL-CARRIER-PROTEIN) REDUCTASE"/>
    <property type="match status" value="1"/>
</dbReference>
<evidence type="ECO:0000256" key="1">
    <source>
        <dbReference type="ARBA" id="ARBA00006484"/>
    </source>
</evidence>
<organism evidence="4 5">
    <name type="scientific">Segnochrobactrum spirostomi</name>
    <dbReference type="NCBI Taxonomy" id="2608987"/>
    <lineage>
        <taxon>Bacteria</taxon>
        <taxon>Pseudomonadati</taxon>
        <taxon>Pseudomonadota</taxon>
        <taxon>Alphaproteobacteria</taxon>
        <taxon>Hyphomicrobiales</taxon>
        <taxon>Segnochrobactraceae</taxon>
        <taxon>Segnochrobactrum</taxon>
    </lineage>
</organism>
<dbReference type="Gene3D" id="3.40.50.720">
    <property type="entry name" value="NAD(P)-binding Rossmann-like Domain"/>
    <property type="match status" value="1"/>
</dbReference>
<dbReference type="PRINTS" id="PR00080">
    <property type="entry name" value="SDRFAMILY"/>
</dbReference>
<name>A0A6A7XYM4_9HYPH</name>
<dbReference type="PRINTS" id="PR00081">
    <property type="entry name" value="GDHRDH"/>
</dbReference>
<dbReference type="GO" id="GO:0042619">
    <property type="term" value="P:poly-hydroxybutyrate biosynthetic process"/>
    <property type="evidence" value="ECO:0007669"/>
    <property type="project" value="InterPro"/>
</dbReference>
<dbReference type="Proteomes" id="UP000332515">
    <property type="component" value="Unassembled WGS sequence"/>
</dbReference>
<dbReference type="InterPro" id="IPR050259">
    <property type="entry name" value="SDR"/>
</dbReference>
<dbReference type="InterPro" id="IPR020904">
    <property type="entry name" value="Sc_DH/Rdtase_CS"/>
</dbReference>
<dbReference type="InterPro" id="IPR002347">
    <property type="entry name" value="SDR_fam"/>
</dbReference>
<dbReference type="NCBIfam" id="NF009464">
    <property type="entry name" value="PRK12824.1"/>
    <property type="match status" value="1"/>
</dbReference>
<dbReference type="NCBIfam" id="NF009466">
    <property type="entry name" value="PRK12826.1-2"/>
    <property type="match status" value="1"/>
</dbReference>
<dbReference type="AlphaFoldDB" id="A0A6A7XYM4"/>
<dbReference type="PROSITE" id="PS00061">
    <property type="entry name" value="ADH_SHORT"/>
    <property type="match status" value="1"/>
</dbReference>
<dbReference type="FunFam" id="3.40.50.720:FF:000173">
    <property type="entry name" value="3-oxoacyl-[acyl-carrier protein] reductase"/>
    <property type="match status" value="1"/>
</dbReference>
<sequence length="240" mass="25235">MARLALVTGGVSGIGAAISKLLKASGYRVVANYFGNEADAQAFHAETEIPVRTFDVADFEATQTGIAAIVAEFGPVEVLVNNAGITRDSSLHKMTLEQWRSVIEVDLGGCFNTCRAVIESMREHRFGRIVNISSINGLSGQFGQTNYSAAKAGVIGFTKALALEGASRGITVNAIAPGYTGTTMVKAVPQAILDEIVADVPVGRLATPEEIARGVLFLVGEEAGFITGETLSINGGRYMH</sequence>
<dbReference type="GO" id="GO:0005737">
    <property type="term" value="C:cytoplasm"/>
    <property type="evidence" value="ECO:0007669"/>
    <property type="project" value="InterPro"/>
</dbReference>
<dbReference type="GO" id="GO:0032787">
    <property type="term" value="P:monocarboxylic acid metabolic process"/>
    <property type="evidence" value="ECO:0007669"/>
    <property type="project" value="UniProtKB-ARBA"/>
</dbReference>
<dbReference type="InterPro" id="IPR036291">
    <property type="entry name" value="NAD(P)-bd_dom_sf"/>
</dbReference>
<dbReference type="CDD" id="cd05333">
    <property type="entry name" value="BKR_SDR_c"/>
    <property type="match status" value="1"/>
</dbReference>
<dbReference type="SUPFAM" id="SSF51735">
    <property type="entry name" value="NAD(P)-binding Rossmann-fold domains"/>
    <property type="match status" value="1"/>
</dbReference>
<evidence type="ECO:0000313" key="5">
    <source>
        <dbReference type="Proteomes" id="UP000332515"/>
    </source>
</evidence>
<proteinExistence type="inferred from homology"/>
<accession>A0A6A7XYM4</accession>
<dbReference type="EC" id="1.1.1.36" evidence="4"/>
<reference evidence="4 5" key="1">
    <citation type="submission" date="2019-09" db="EMBL/GenBank/DDBJ databases">
        <title>Segnochrobactrum spirostomi gen. nov., sp. nov., isolated from the ciliate Spirostomum cf. yagiui and description of a novel family, Segnochrobactraceae fam. nov. within the order Rhizobiales of the class Alphaproteobacteria.</title>
        <authorList>
            <person name="Akter S."/>
            <person name="Shazib S.U.A."/>
            <person name="Shin M.K."/>
        </authorList>
    </citation>
    <scope>NUCLEOTIDE SEQUENCE [LARGE SCALE GENOMIC DNA]</scope>
    <source>
        <strain evidence="4 5">Sp-1</strain>
    </source>
</reference>
<keyword evidence="5" id="KW-1185">Reference proteome</keyword>
<comment type="similarity">
    <text evidence="1">Belongs to the short-chain dehydrogenases/reductases (SDR) family.</text>
</comment>
<keyword evidence="2 4" id="KW-0560">Oxidoreductase</keyword>
<dbReference type="NCBIfam" id="TIGR01829">
    <property type="entry name" value="AcAcCoA_reduct"/>
    <property type="match status" value="1"/>
</dbReference>
<dbReference type="SMART" id="SM00822">
    <property type="entry name" value="PKS_KR"/>
    <property type="match status" value="1"/>
</dbReference>
<feature type="domain" description="Ketoreductase" evidence="3">
    <location>
        <begin position="3"/>
        <end position="178"/>
    </location>
</feature>
<evidence type="ECO:0000256" key="2">
    <source>
        <dbReference type="ARBA" id="ARBA00023002"/>
    </source>
</evidence>
<protein>
    <submittedName>
        <fullName evidence="4">Acetoacetyl-CoA reductase</fullName>
        <ecNumber evidence="4">1.1.1.36</ecNumber>
    </submittedName>
</protein>
<evidence type="ECO:0000259" key="3">
    <source>
        <dbReference type="SMART" id="SM00822"/>
    </source>
</evidence>
<evidence type="ECO:0000313" key="4">
    <source>
        <dbReference type="EMBL" id="MQT11794.1"/>
    </source>
</evidence>
<dbReference type="RefSeq" id="WP_153478893.1">
    <property type="nucleotide sequence ID" value="NZ_VWNA01000001.1"/>
</dbReference>
<dbReference type="Pfam" id="PF13561">
    <property type="entry name" value="adh_short_C2"/>
    <property type="match status" value="1"/>
</dbReference>
<dbReference type="EMBL" id="VWNA01000001">
    <property type="protein sequence ID" value="MQT11794.1"/>
    <property type="molecule type" value="Genomic_DNA"/>
</dbReference>
<dbReference type="InterPro" id="IPR011283">
    <property type="entry name" value="Acetoacetyl-CoA_reductase"/>
</dbReference>